<dbReference type="GO" id="GO:0020037">
    <property type="term" value="F:heme binding"/>
    <property type="evidence" value="ECO:0007669"/>
    <property type="project" value="TreeGrafter"/>
</dbReference>
<dbReference type="GO" id="GO:0009055">
    <property type="term" value="F:electron transfer activity"/>
    <property type="evidence" value="ECO:0007669"/>
    <property type="project" value="InterPro"/>
</dbReference>
<dbReference type="Gene3D" id="1.20.950.20">
    <property type="entry name" value="Transmembrane di-heme cytochromes, Chain C"/>
    <property type="match status" value="1"/>
</dbReference>
<dbReference type="OrthoDB" id="196472at2"/>
<evidence type="ECO:0000256" key="4">
    <source>
        <dbReference type="ARBA" id="ARBA00022989"/>
    </source>
</evidence>
<dbReference type="AlphaFoldDB" id="A0A2R4M1X6"/>
<evidence type="ECO:0000313" key="8">
    <source>
        <dbReference type="EMBL" id="AVW91163.1"/>
    </source>
</evidence>
<gene>
    <name evidence="8" type="ORF">DA792_08765</name>
</gene>
<proteinExistence type="predicted"/>
<dbReference type="RefSeq" id="WP_107719613.1">
    <property type="nucleotide sequence ID" value="NZ_CP028475.1"/>
</dbReference>
<dbReference type="Pfam" id="PF01292">
    <property type="entry name" value="Ni_hydr_CYTB"/>
    <property type="match status" value="1"/>
</dbReference>
<keyword evidence="4 6" id="KW-1133">Transmembrane helix</keyword>
<feature type="domain" description="Cytochrome b561 bacterial/Ni-hydrogenase" evidence="7">
    <location>
        <begin position="18"/>
        <end position="179"/>
    </location>
</feature>
<dbReference type="PANTHER" id="PTHR30485:SF2">
    <property type="entry name" value="BLL0597 PROTEIN"/>
    <property type="match status" value="1"/>
</dbReference>
<reference evidence="8 9" key="1">
    <citation type="submission" date="2018-03" db="EMBL/GenBank/DDBJ databases">
        <title>The Complete Genome of Celeribacter baekdonensis strain LH4, a Thiosulfate-Oxidizing Alphaproteobacterium Isolated from Gulf of Mexico Continental Slope Sediments.</title>
        <authorList>
            <person name="Flood B.E."/>
            <person name="Bailey J.V."/>
            <person name="Leprich D."/>
        </authorList>
    </citation>
    <scope>NUCLEOTIDE SEQUENCE [LARGE SCALE GENOMIC DNA]</scope>
    <source>
        <strain evidence="8 9">LH4</strain>
    </source>
</reference>
<protein>
    <submittedName>
        <fullName evidence="8">Cytochrome B</fullName>
    </submittedName>
</protein>
<dbReference type="PANTHER" id="PTHR30485">
    <property type="entry name" value="NI/FE-HYDROGENASE 1 B-TYPE CYTOCHROME SUBUNIT"/>
    <property type="match status" value="1"/>
</dbReference>
<evidence type="ECO:0000256" key="1">
    <source>
        <dbReference type="ARBA" id="ARBA00004651"/>
    </source>
</evidence>
<evidence type="ECO:0000256" key="6">
    <source>
        <dbReference type="SAM" id="Phobius"/>
    </source>
</evidence>
<comment type="subcellular location">
    <subcellularLocation>
        <location evidence="1">Cell membrane</location>
        <topology evidence="1">Multi-pass membrane protein</topology>
    </subcellularLocation>
</comment>
<dbReference type="GO" id="GO:0022904">
    <property type="term" value="P:respiratory electron transport chain"/>
    <property type="evidence" value="ECO:0007669"/>
    <property type="project" value="InterPro"/>
</dbReference>
<keyword evidence="2" id="KW-1003">Cell membrane</keyword>
<dbReference type="GO" id="GO:0005886">
    <property type="term" value="C:plasma membrane"/>
    <property type="evidence" value="ECO:0007669"/>
    <property type="project" value="UniProtKB-SubCell"/>
</dbReference>
<feature type="transmembrane region" description="Helical" evidence="6">
    <location>
        <begin position="22"/>
        <end position="41"/>
    </location>
</feature>
<feature type="transmembrane region" description="Helical" evidence="6">
    <location>
        <begin position="106"/>
        <end position="126"/>
    </location>
</feature>
<feature type="transmembrane region" description="Helical" evidence="6">
    <location>
        <begin position="47"/>
        <end position="68"/>
    </location>
</feature>
<keyword evidence="5 6" id="KW-0472">Membrane</keyword>
<evidence type="ECO:0000256" key="3">
    <source>
        <dbReference type="ARBA" id="ARBA00022692"/>
    </source>
</evidence>
<dbReference type="KEGG" id="cbak:DA792_08765"/>
<accession>A0A2R4M1X6</accession>
<dbReference type="InterPro" id="IPR011577">
    <property type="entry name" value="Cyt_b561_bac/Ni-Hgenase"/>
</dbReference>
<keyword evidence="3 6" id="KW-0812">Transmembrane</keyword>
<name>A0A2R4M1X6_9RHOB</name>
<evidence type="ECO:0000256" key="2">
    <source>
        <dbReference type="ARBA" id="ARBA00022475"/>
    </source>
</evidence>
<dbReference type="EMBL" id="CP028475">
    <property type="protein sequence ID" value="AVW91163.1"/>
    <property type="molecule type" value="Genomic_DNA"/>
</dbReference>
<dbReference type="InterPro" id="IPR051542">
    <property type="entry name" value="Hydrogenase_cytochrome"/>
</dbReference>
<dbReference type="Proteomes" id="UP000241447">
    <property type="component" value="Chromosome"/>
</dbReference>
<sequence length="184" mass="20315">MTEAAPHLTAAPKTRHKVWDPLVRLFHWGLVGCFAANAVFVDTESDVHLYVGYTIITLLTIRVFWGFVGTRYARFKSFPPSAAAAVEQAAEMTSGRVSHHVGHTPLGGLMIYNLIGTLAIIGLSGWGMTTDLLWGVEWPEEVHTIAVDWAEFSVVVHIAAVVFESFRTHVNLPRAMITGYKDLP</sequence>
<evidence type="ECO:0000259" key="7">
    <source>
        <dbReference type="Pfam" id="PF01292"/>
    </source>
</evidence>
<organism evidence="8 9">
    <name type="scientific">Celeribacter baekdonensis</name>
    <dbReference type="NCBI Taxonomy" id="875171"/>
    <lineage>
        <taxon>Bacteria</taxon>
        <taxon>Pseudomonadati</taxon>
        <taxon>Pseudomonadota</taxon>
        <taxon>Alphaproteobacteria</taxon>
        <taxon>Rhodobacterales</taxon>
        <taxon>Roseobacteraceae</taxon>
        <taxon>Celeribacter</taxon>
    </lineage>
</organism>
<evidence type="ECO:0000256" key="5">
    <source>
        <dbReference type="ARBA" id="ARBA00023136"/>
    </source>
</evidence>
<dbReference type="InterPro" id="IPR016174">
    <property type="entry name" value="Di-haem_cyt_TM"/>
</dbReference>
<dbReference type="SUPFAM" id="SSF81342">
    <property type="entry name" value="Transmembrane di-heme cytochromes"/>
    <property type="match status" value="1"/>
</dbReference>
<evidence type="ECO:0000313" key="9">
    <source>
        <dbReference type="Proteomes" id="UP000241447"/>
    </source>
</evidence>